<sequence>MATLTIAGLEELLGGLGLKIPIPHFPAADVLNKPLDIVRSYLADILCSLVECDPVNAYNSIQWPGDIFNGDLAVVLPKLSHGANPNDLALDLTRKFPACPLFLLPFSEGVHLRIMFKPETLPRLLFPYINDRKDSYGRGVSLGLHDPSSPDLGCKKVVVEFSSPNIASEFQGKHLRSTILGAYIGNLYESMGWDVIKINYLGDWGKPIGLLGVGWEKFGSEDQFQTDPAGHLLDVYKNINDLFIPEQVASKKARDEGRDSAEIEAQGLFAERNAFFKRMEDGDEEAVALWKRVRDVNIENYTNLYARLNVNFDEYSGESQVNPKTMAEIEEMLKNKGLCEESGGSWIIDFKKHTVKAGVGIIRDRTGSSTYLLRDLAAVVDRDRKYSFDKMIYVVAADQHTTHFSRLFKILELLDMSHLASKLQHVHFSEVSQMSKKLSHGHMLGEILDQYQSAMQESMKANPEKAGLLGDTEEAVATISITALLTQELSTRRANDHAFDICQMTSFEPGTGPHLQYCYARLCSILKSEPAHTDLSDEEFASLEGEDQTNLLRLLIQYPDITHSAYKALESATVMAYLANVTWHLSFCLKSQDETSVTPAQAMLYEATRRVLENGMKLLGITPAVN</sequence>
<evidence type="ECO:0000256" key="5">
    <source>
        <dbReference type="ARBA" id="ARBA00022840"/>
    </source>
</evidence>
<evidence type="ECO:0000256" key="6">
    <source>
        <dbReference type="ARBA" id="ARBA00022917"/>
    </source>
</evidence>
<dbReference type="GO" id="GO:0032543">
    <property type="term" value="P:mitochondrial translation"/>
    <property type="evidence" value="ECO:0007669"/>
    <property type="project" value="TreeGrafter"/>
</dbReference>
<gene>
    <name evidence="11" type="ORF">M430DRAFT_97229</name>
</gene>
<dbReference type="GO" id="GO:0004814">
    <property type="term" value="F:arginine-tRNA ligase activity"/>
    <property type="evidence" value="ECO:0007669"/>
    <property type="project" value="UniProtKB-EC"/>
</dbReference>
<evidence type="ECO:0000256" key="2">
    <source>
        <dbReference type="ARBA" id="ARBA00012837"/>
    </source>
</evidence>
<dbReference type="RefSeq" id="XP_024722756.1">
    <property type="nucleotide sequence ID" value="XM_024870017.1"/>
</dbReference>
<evidence type="ECO:0000313" key="12">
    <source>
        <dbReference type="Proteomes" id="UP000241818"/>
    </source>
</evidence>
<keyword evidence="12" id="KW-1185">Reference proteome</keyword>
<dbReference type="Gene3D" id="3.30.1360.70">
    <property type="entry name" value="Arginyl tRNA synthetase N-terminal domain"/>
    <property type="match status" value="1"/>
</dbReference>
<keyword evidence="3 9" id="KW-0436">Ligase</keyword>
<keyword evidence="5 9" id="KW-0067">ATP-binding</keyword>
<dbReference type="InterPro" id="IPR014729">
    <property type="entry name" value="Rossmann-like_a/b/a_fold"/>
</dbReference>
<dbReference type="Pfam" id="PF05746">
    <property type="entry name" value="DALR_1"/>
    <property type="match status" value="1"/>
</dbReference>
<dbReference type="GO" id="GO:0005739">
    <property type="term" value="C:mitochondrion"/>
    <property type="evidence" value="ECO:0007669"/>
    <property type="project" value="TreeGrafter"/>
</dbReference>
<evidence type="ECO:0000256" key="7">
    <source>
        <dbReference type="ARBA" id="ARBA00023146"/>
    </source>
</evidence>
<evidence type="ECO:0000256" key="9">
    <source>
        <dbReference type="RuleBase" id="RU363038"/>
    </source>
</evidence>
<keyword evidence="6 9" id="KW-0648">Protein biosynthesis</keyword>
<keyword evidence="4 9" id="KW-0547">Nucleotide-binding</keyword>
<dbReference type="InterPro" id="IPR008909">
    <property type="entry name" value="DALR_anticod-bd"/>
</dbReference>
<dbReference type="PANTHER" id="PTHR11956:SF11">
    <property type="entry name" value="ARGININE--TRNA LIGASE, MITOCHONDRIAL-RELATED"/>
    <property type="match status" value="1"/>
</dbReference>
<dbReference type="Gene3D" id="1.10.730.10">
    <property type="entry name" value="Isoleucyl-tRNA Synthetase, Domain 1"/>
    <property type="match status" value="1"/>
</dbReference>
<evidence type="ECO:0000313" key="11">
    <source>
        <dbReference type="EMBL" id="PSS22710.1"/>
    </source>
</evidence>
<dbReference type="GeneID" id="36578098"/>
<dbReference type="NCBIfam" id="TIGR00456">
    <property type="entry name" value="argS"/>
    <property type="match status" value="1"/>
</dbReference>
<dbReference type="SUPFAM" id="SSF47323">
    <property type="entry name" value="Anticodon-binding domain of a subclass of class I aminoacyl-tRNA synthetases"/>
    <property type="match status" value="1"/>
</dbReference>
<reference evidence="11 12" key="1">
    <citation type="journal article" date="2018" name="New Phytol.">
        <title>Comparative genomics and transcriptomics depict ericoid mycorrhizal fungi as versatile saprotrophs and plant mutualists.</title>
        <authorList>
            <person name="Martino E."/>
            <person name="Morin E."/>
            <person name="Grelet G.A."/>
            <person name="Kuo A."/>
            <person name="Kohler A."/>
            <person name="Daghino S."/>
            <person name="Barry K.W."/>
            <person name="Cichocki N."/>
            <person name="Clum A."/>
            <person name="Dockter R.B."/>
            <person name="Hainaut M."/>
            <person name="Kuo R.C."/>
            <person name="LaButti K."/>
            <person name="Lindahl B.D."/>
            <person name="Lindquist E.A."/>
            <person name="Lipzen A."/>
            <person name="Khouja H.R."/>
            <person name="Magnuson J."/>
            <person name="Murat C."/>
            <person name="Ohm R.A."/>
            <person name="Singer S.W."/>
            <person name="Spatafora J.W."/>
            <person name="Wang M."/>
            <person name="Veneault-Fourrey C."/>
            <person name="Henrissat B."/>
            <person name="Grigoriev I.V."/>
            <person name="Martin F.M."/>
            <person name="Perotto S."/>
        </authorList>
    </citation>
    <scope>NUCLEOTIDE SEQUENCE [LARGE SCALE GENOMIC DNA]</scope>
    <source>
        <strain evidence="11 12">ATCC 22711</strain>
    </source>
</reference>
<protein>
    <recommendedName>
        <fullName evidence="2">arginine--tRNA ligase</fullName>
        <ecNumber evidence="2">6.1.1.19</ecNumber>
    </recommendedName>
</protein>
<feature type="domain" description="DALR anticodon binding" evidence="10">
    <location>
        <begin position="515"/>
        <end position="623"/>
    </location>
</feature>
<dbReference type="GO" id="GO:0006420">
    <property type="term" value="P:arginyl-tRNA aminoacylation"/>
    <property type="evidence" value="ECO:0007669"/>
    <property type="project" value="InterPro"/>
</dbReference>
<dbReference type="PANTHER" id="PTHR11956">
    <property type="entry name" value="ARGINYL-TRNA SYNTHETASE"/>
    <property type="match status" value="1"/>
</dbReference>
<keyword evidence="7 9" id="KW-0030">Aminoacyl-tRNA synthetase</keyword>
<comment type="similarity">
    <text evidence="1 9">Belongs to the class-I aminoacyl-tRNA synthetase family.</text>
</comment>
<evidence type="ECO:0000256" key="1">
    <source>
        <dbReference type="ARBA" id="ARBA00005594"/>
    </source>
</evidence>
<evidence type="ECO:0000256" key="4">
    <source>
        <dbReference type="ARBA" id="ARBA00022741"/>
    </source>
</evidence>
<evidence type="ECO:0000256" key="8">
    <source>
        <dbReference type="ARBA" id="ARBA00049339"/>
    </source>
</evidence>
<dbReference type="Proteomes" id="UP000241818">
    <property type="component" value="Unassembled WGS sequence"/>
</dbReference>
<dbReference type="EC" id="6.1.1.19" evidence="2"/>
<dbReference type="STRING" id="857342.A0A2T3B780"/>
<dbReference type="InterPro" id="IPR036695">
    <property type="entry name" value="Arg-tRNA-synth_N_sf"/>
</dbReference>
<evidence type="ECO:0000259" key="10">
    <source>
        <dbReference type="SMART" id="SM00836"/>
    </source>
</evidence>
<organism evidence="11 12">
    <name type="scientific">Amorphotheca resinae ATCC 22711</name>
    <dbReference type="NCBI Taxonomy" id="857342"/>
    <lineage>
        <taxon>Eukaryota</taxon>
        <taxon>Fungi</taxon>
        <taxon>Dikarya</taxon>
        <taxon>Ascomycota</taxon>
        <taxon>Pezizomycotina</taxon>
        <taxon>Leotiomycetes</taxon>
        <taxon>Helotiales</taxon>
        <taxon>Amorphothecaceae</taxon>
        <taxon>Amorphotheca</taxon>
    </lineage>
</organism>
<dbReference type="Pfam" id="PF00750">
    <property type="entry name" value="tRNA-synt_1d"/>
    <property type="match status" value="1"/>
</dbReference>
<name>A0A2T3B780_AMORE</name>
<dbReference type="SMART" id="SM00836">
    <property type="entry name" value="DALR_1"/>
    <property type="match status" value="1"/>
</dbReference>
<dbReference type="AlphaFoldDB" id="A0A2T3B780"/>
<dbReference type="OrthoDB" id="68056at2759"/>
<dbReference type="FunFam" id="1.10.730.10:FF:000006">
    <property type="entry name" value="Arginyl-tRNA synthetase 2, mitochondrial"/>
    <property type="match status" value="1"/>
</dbReference>
<dbReference type="InterPro" id="IPR001278">
    <property type="entry name" value="Arg-tRNA-ligase"/>
</dbReference>
<proteinExistence type="inferred from homology"/>
<dbReference type="InterPro" id="IPR035684">
    <property type="entry name" value="ArgRS_core"/>
</dbReference>
<dbReference type="SUPFAM" id="SSF52374">
    <property type="entry name" value="Nucleotidylyl transferase"/>
    <property type="match status" value="1"/>
</dbReference>
<accession>A0A2T3B780</accession>
<dbReference type="InParanoid" id="A0A2T3B780"/>
<comment type="catalytic activity">
    <reaction evidence="8">
        <text>tRNA(Arg) + L-arginine + ATP = L-arginyl-tRNA(Arg) + AMP + diphosphate</text>
        <dbReference type="Rhea" id="RHEA:20301"/>
        <dbReference type="Rhea" id="RHEA-COMP:9658"/>
        <dbReference type="Rhea" id="RHEA-COMP:9673"/>
        <dbReference type="ChEBI" id="CHEBI:30616"/>
        <dbReference type="ChEBI" id="CHEBI:32682"/>
        <dbReference type="ChEBI" id="CHEBI:33019"/>
        <dbReference type="ChEBI" id="CHEBI:78442"/>
        <dbReference type="ChEBI" id="CHEBI:78513"/>
        <dbReference type="ChEBI" id="CHEBI:456215"/>
        <dbReference type="EC" id="6.1.1.19"/>
    </reaction>
</comment>
<dbReference type="PRINTS" id="PR01038">
    <property type="entry name" value="TRNASYNTHARG"/>
</dbReference>
<dbReference type="SUPFAM" id="SSF55190">
    <property type="entry name" value="Arginyl-tRNA synthetase (ArgRS), N-terminal 'additional' domain"/>
    <property type="match status" value="1"/>
</dbReference>
<evidence type="ECO:0000256" key="3">
    <source>
        <dbReference type="ARBA" id="ARBA00022598"/>
    </source>
</evidence>
<dbReference type="Gene3D" id="3.40.50.620">
    <property type="entry name" value="HUPs"/>
    <property type="match status" value="1"/>
</dbReference>
<dbReference type="EMBL" id="KZ679008">
    <property type="protein sequence ID" value="PSS22710.1"/>
    <property type="molecule type" value="Genomic_DNA"/>
</dbReference>
<dbReference type="GO" id="GO:0005524">
    <property type="term" value="F:ATP binding"/>
    <property type="evidence" value="ECO:0007669"/>
    <property type="project" value="UniProtKB-KW"/>
</dbReference>
<dbReference type="InterPro" id="IPR009080">
    <property type="entry name" value="tRNAsynth_Ia_anticodon-bd"/>
</dbReference>